<dbReference type="Gene3D" id="3.30.530.20">
    <property type="match status" value="1"/>
</dbReference>
<dbReference type="AlphaFoldDB" id="A0A7S2H0S7"/>
<organism evidence="1">
    <name type="scientific">Helicotheca tamesis</name>
    <dbReference type="NCBI Taxonomy" id="374047"/>
    <lineage>
        <taxon>Eukaryota</taxon>
        <taxon>Sar</taxon>
        <taxon>Stramenopiles</taxon>
        <taxon>Ochrophyta</taxon>
        <taxon>Bacillariophyta</taxon>
        <taxon>Mediophyceae</taxon>
        <taxon>Lithodesmiophycidae</taxon>
        <taxon>Lithodesmiales</taxon>
        <taxon>Lithodesmiaceae</taxon>
        <taxon>Helicotheca</taxon>
    </lineage>
</organism>
<dbReference type="SUPFAM" id="SSF55961">
    <property type="entry name" value="Bet v1-like"/>
    <property type="match status" value="1"/>
</dbReference>
<evidence type="ECO:0008006" key="2">
    <source>
        <dbReference type="Google" id="ProtNLM"/>
    </source>
</evidence>
<sequence length="342" mass="38026">MSLSNDRRTRFAMAPVFASMIVGLAVSAASCISSSEAFTAPMFQSSTPMQKTAPSKTEGVEIELPNFDELFGRVQQVSPLARVAMQGGGPGEERGFAAADDAWPSELKWKKVESNSRRTVHQIDKIDNFQNLNAPILRFRSTLKGPCVGERFANFIMTLEEREKWDQSIAEVQEIYPIYDLDAANIAMGFGKYGDCSRLGVGYCRTKPAFGVTAREQLTLCGIQDFQDGSTVIWGTEMEDWHNHLLPPGERHTRAKSHLFCTTLVPTGPDSFDAEYVLQLDIGGKMPAWITTTLISESVKSLFKHAKCYFEAGEGGELDKYLKERDAQHDAFENRNGILFTP</sequence>
<gene>
    <name evidence="1" type="ORF">HTAM1171_LOCUS2773</name>
</gene>
<evidence type="ECO:0000313" key="1">
    <source>
        <dbReference type="EMBL" id="CAD9477207.1"/>
    </source>
</evidence>
<accession>A0A7S2H0S7</accession>
<protein>
    <recommendedName>
        <fullName evidence="2">START domain-containing protein</fullName>
    </recommendedName>
</protein>
<reference evidence="1" key="1">
    <citation type="submission" date="2021-01" db="EMBL/GenBank/DDBJ databases">
        <authorList>
            <person name="Corre E."/>
            <person name="Pelletier E."/>
            <person name="Niang G."/>
            <person name="Scheremetjew M."/>
            <person name="Finn R."/>
            <person name="Kale V."/>
            <person name="Holt S."/>
            <person name="Cochrane G."/>
            <person name="Meng A."/>
            <person name="Brown T."/>
            <person name="Cohen L."/>
        </authorList>
    </citation>
    <scope>NUCLEOTIDE SEQUENCE</scope>
    <source>
        <strain evidence="1">CCMP826</strain>
    </source>
</reference>
<dbReference type="InterPro" id="IPR023393">
    <property type="entry name" value="START-like_dom_sf"/>
</dbReference>
<proteinExistence type="predicted"/>
<dbReference type="PROSITE" id="PS51257">
    <property type="entry name" value="PROKAR_LIPOPROTEIN"/>
    <property type="match status" value="1"/>
</dbReference>
<dbReference type="EMBL" id="HBGV01004593">
    <property type="protein sequence ID" value="CAD9477207.1"/>
    <property type="molecule type" value="Transcribed_RNA"/>
</dbReference>
<name>A0A7S2H0S7_9STRA</name>
<dbReference type="CDD" id="cd00177">
    <property type="entry name" value="START"/>
    <property type="match status" value="1"/>
</dbReference>